<dbReference type="InterPro" id="IPR048862">
    <property type="entry name" value="SPOCS_spoVID_N"/>
</dbReference>
<dbReference type="SMART" id="SM00257">
    <property type="entry name" value="LysM"/>
    <property type="match status" value="1"/>
</dbReference>
<dbReference type="InterPro" id="IPR014256">
    <property type="entry name" value="Spore_VI_D"/>
</dbReference>
<comment type="caution">
    <text evidence="2">The sequence shown here is derived from an EMBL/GenBank/DDBJ whole genome shotgun (WGS) entry which is preliminary data.</text>
</comment>
<dbReference type="RefSeq" id="WP_289214590.1">
    <property type="nucleotide sequence ID" value="NZ_JAPVRC010000001.1"/>
</dbReference>
<dbReference type="Gene3D" id="3.10.350.10">
    <property type="entry name" value="LysM domain"/>
    <property type="match status" value="1"/>
</dbReference>
<evidence type="ECO:0000313" key="3">
    <source>
        <dbReference type="Proteomes" id="UP001596494"/>
    </source>
</evidence>
<proteinExistence type="predicted"/>
<dbReference type="InterPro" id="IPR018392">
    <property type="entry name" value="LysM"/>
</dbReference>
<dbReference type="SUPFAM" id="SSF54106">
    <property type="entry name" value="LysM domain"/>
    <property type="match status" value="1"/>
</dbReference>
<dbReference type="InterPro" id="IPR036779">
    <property type="entry name" value="LysM_dom_sf"/>
</dbReference>
<reference evidence="3" key="1">
    <citation type="journal article" date="2019" name="Int. J. Syst. Evol. Microbiol.">
        <title>The Global Catalogue of Microorganisms (GCM) 10K type strain sequencing project: providing services to taxonomists for standard genome sequencing and annotation.</title>
        <authorList>
            <consortium name="The Broad Institute Genomics Platform"/>
            <consortium name="The Broad Institute Genome Sequencing Center for Infectious Disease"/>
            <person name="Wu L."/>
            <person name="Ma J."/>
        </authorList>
    </citation>
    <scope>NUCLEOTIDE SEQUENCE [LARGE SCALE GENOMIC DNA]</scope>
    <source>
        <strain evidence="3">CCUG 73951</strain>
    </source>
</reference>
<dbReference type="Proteomes" id="UP001596494">
    <property type="component" value="Unassembled WGS sequence"/>
</dbReference>
<name>A0ABW2K4P6_9BACI</name>
<dbReference type="EMBL" id="JBHTBY010000006">
    <property type="protein sequence ID" value="MFC7321048.1"/>
    <property type="molecule type" value="Genomic_DNA"/>
</dbReference>
<feature type="domain" description="LysM" evidence="1">
    <location>
        <begin position="300"/>
        <end position="344"/>
    </location>
</feature>
<dbReference type="NCBIfam" id="TIGR02907">
    <property type="entry name" value="spore_VI_D"/>
    <property type="match status" value="1"/>
</dbReference>
<dbReference type="Pfam" id="PF01476">
    <property type="entry name" value="LysM"/>
    <property type="match status" value="1"/>
</dbReference>
<evidence type="ECO:0000313" key="2">
    <source>
        <dbReference type="EMBL" id="MFC7321048.1"/>
    </source>
</evidence>
<dbReference type="Pfam" id="PF20918">
    <property type="entry name" value="SPOCS_spoVID-N"/>
    <property type="match status" value="1"/>
</dbReference>
<dbReference type="CDD" id="cd00118">
    <property type="entry name" value="LysM"/>
    <property type="match status" value="1"/>
</dbReference>
<gene>
    <name evidence="2" type="primary">spoVID</name>
    <name evidence="2" type="ORF">ACFQMN_09160</name>
</gene>
<evidence type="ECO:0000259" key="1">
    <source>
        <dbReference type="PROSITE" id="PS51782"/>
    </source>
</evidence>
<protein>
    <submittedName>
        <fullName evidence="2">Stage VI sporulation protein D</fullName>
    </submittedName>
</protein>
<organism evidence="2 3">
    <name type="scientific">Halobacillus campisalis</name>
    <dbReference type="NCBI Taxonomy" id="435909"/>
    <lineage>
        <taxon>Bacteria</taxon>
        <taxon>Bacillati</taxon>
        <taxon>Bacillota</taxon>
        <taxon>Bacilli</taxon>
        <taxon>Bacillales</taxon>
        <taxon>Bacillaceae</taxon>
        <taxon>Halobacillus</taxon>
    </lineage>
</organism>
<accession>A0ABW2K4P6</accession>
<sequence>MQNNQEFTFYLDESLWFKEGQGVNELLGISLDPDVSITDLGEEVRLHGFVVLSGEYLPNPDIEPYRNQDAIPVGRVLEVADAEDGVAEFSHSFPVEITVAKDRVDDLDKVVINIESFDYELPEPANLSLHAQISMMGIKQEQTAAPEKDDHEMITIGPVRYTEEETLAVDEVDFNKDTGEETLAADEVDLKKDIEEETLPVDEVSLYENTKEDSLRNERYETYEESSRKEKTQSLSEFFYTNEKEIEEETELVEDEDDSETYEAENVSNVEEESSPSVNGFKQIFQHLFPNRDETYTQMKMYIVQEDETIQMIAERYEVPVKQLEKVNGVEDEVSPGQIVYIPN</sequence>
<keyword evidence="3" id="KW-1185">Reference proteome</keyword>
<dbReference type="PROSITE" id="PS51782">
    <property type="entry name" value="LYSM"/>
    <property type="match status" value="1"/>
</dbReference>